<dbReference type="PANTHER" id="PTHR22846">
    <property type="entry name" value="WD40 REPEAT PROTEIN"/>
    <property type="match status" value="1"/>
</dbReference>
<feature type="repeat" description="WD" evidence="5">
    <location>
        <begin position="223"/>
        <end position="264"/>
    </location>
</feature>
<dbReference type="InterPro" id="IPR020472">
    <property type="entry name" value="WD40_PAC1"/>
</dbReference>
<dbReference type="SMART" id="SM00320">
    <property type="entry name" value="WD40"/>
    <property type="match status" value="8"/>
</dbReference>
<feature type="compositionally biased region" description="Low complexity" evidence="6">
    <location>
        <begin position="148"/>
        <end position="171"/>
    </location>
</feature>
<evidence type="ECO:0000256" key="3">
    <source>
        <dbReference type="ARBA" id="ARBA00022737"/>
    </source>
</evidence>
<feature type="region of interest" description="Disordered" evidence="6">
    <location>
        <begin position="184"/>
        <end position="203"/>
    </location>
</feature>
<evidence type="ECO:0000256" key="6">
    <source>
        <dbReference type="SAM" id="MobiDB-lite"/>
    </source>
</evidence>
<dbReference type="EMBL" id="CP126208">
    <property type="protein sequence ID" value="WIA09320.1"/>
    <property type="molecule type" value="Genomic_DNA"/>
</dbReference>
<feature type="repeat" description="WD" evidence="5">
    <location>
        <begin position="491"/>
        <end position="532"/>
    </location>
</feature>
<sequence>MAKGTAAGVLSSTEVNYLIYRYLQESGFHHSAFTFAHESQVHRCDIDPNLVPPGALVTYVQKGLQYLEAEANIDENGEVDADFALLDPRDIITKDLDELRMLALEKKEKQAEKSAAAAARQERAEKARDRAERKRERAAQQEQERAKAAAAAAGTSSAAAAGAAPSQQQQQVKEELPPNGLAAGAADEAAAMEEDTPAASAAPAAAAAPLLPGGVDVTNVETLSGHDNEVFICAWSPTQLLLASGSGDATARIWDLSAGADHSKALVLRHQAADSEKPKDVTTLDWNHDGSLLASGSYDGMARVWTREGALKLKLQRHNGPIFSLKWSKKGDMLLSGSVDKTAIVWDAKTGDVKQQFEFHSAPTLDVDWRNNNTFATCSTDKAIHVCRLGETRPIKTFTGHTDEVNAIRWDPSSKLLASCSDDTSAKVWSMARDEPVASFSQHTKEIYTIKWSPTGPGSANPSQQLLLATASFDATVKLWDVEGQGLLHSLEAHTEPVYSVAFSPDGKLMASGSFDNMLHIWNVADGKLLRSQQADGGIFEVCWSKVGDKVAASTSSKTVMVVDLRR</sequence>
<dbReference type="CDD" id="cd00200">
    <property type="entry name" value="WD40"/>
    <property type="match status" value="1"/>
</dbReference>
<dbReference type="InterPro" id="IPR006594">
    <property type="entry name" value="LisH"/>
</dbReference>
<dbReference type="InterPro" id="IPR001680">
    <property type="entry name" value="WD40_rpt"/>
</dbReference>
<dbReference type="InterPro" id="IPR036322">
    <property type="entry name" value="WD40_repeat_dom_sf"/>
</dbReference>
<accession>A0ABY8TK17</accession>
<dbReference type="InterPro" id="IPR019775">
    <property type="entry name" value="WD40_repeat_CS"/>
</dbReference>
<dbReference type="PROSITE" id="PS50294">
    <property type="entry name" value="WD_REPEATS_REGION"/>
    <property type="match status" value="6"/>
</dbReference>
<dbReference type="InterPro" id="IPR015943">
    <property type="entry name" value="WD40/YVTN_repeat-like_dom_sf"/>
</dbReference>
<evidence type="ECO:0000256" key="4">
    <source>
        <dbReference type="ARBA" id="ARBA00023242"/>
    </source>
</evidence>
<evidence type="ECO:0000256" key="1">
    <source>
        <dbReference type="ARBA" id="ARBA00004123"/>
    </source>
</evidence>
<dbReference type="InterPro" id="IPR045183">
    <property type="entry name" value="Ebi-like"/>
</dbReference>
<evidence type="ECO:0000256" key="2">
    <source>
        <dbReference type="ARBA" id="ARBA00022574"/>
    </source>
</evidence>
<dbReference type="Gene3D" id="2.130.10.10">
    <property type="entry name" value="YVTN repeat-like/Quinoprotein amine dehydrogenase"/>
    <property type="match status" value="1"/>
</dbReference>
<dbReference type="Gene3D" id="1.20.960.30">
    <property type="match status" value="1"/>
</dbReference>
<proteinExistence type="predicted"/>
<protein>
    <recommendedName>
        <fullName evidence="9">LisH domain-containing protein</fullName>
    </recommendedName>
</protein>
<keyword evidence="3" id="KW-0677">Repeat</keyword>
<comment type="subcellular location">
    <subcellularLocation>
        <location evidence="1">Nucleus</location>
    </subcellularLocation>
</comment>
<feature type="compositionally biased region" description="Basic and acidic residues" evidence="6">
    <location>
        <begin position="120"/>
        <end position="147"/>
    </location>
</feature>
<evidence type="ECO:0008006" key="9">
    <source>
        <dbReference type="Google" id="ProtNLM"/>
    </source>
</evidence>
<dbReference type="PANTHER" id="PTHR22846:SF2">
    <property type="entry name" value="F-BOX-LIKE_WD REPEAT-CONTAINING PROTEIN EBI"/>
    <property type="match status" value="1"/>
</dbReference>
<evidence type="ECO:0000256" key="5">
    <source>
        <dbReference type="PROSITE-ProRule" id="PRU00221"/>
    </source>
</evidence>
<evidence type="ECO:0000313" key="8">
    <source>
        <dbReference type="Proteomes" id="UP001244341"/>
    </source>
</evidence>
<feature type="repeat" description="WD" evidence="5">
    <location>
        <begin position="398"/>
        <end position="439"/>
    </location>
</feature>
<keyword evidence="8" id="KW-1185">Reference proteome</keyword>
<keyword evidence="4" id="KW-0539">Nucleus</keyword>
<feature type="region of interest" description="Disordered" evidence="6">
    <location>
        <begin position="112"/>
        <end position="174"/>
    </location>
</feature>
<keyword evidence="2 5" id="KW-0853">WD repeat</keyword>
<feature type="repeat" description="WD" evidence="5">
    <location>
        <begin position="281"/>
        <end position="305"/>
    </location>
</feature>
<dbReference type="Pfam" id="PF00400">
    <property type="entry name" value="WD40"/>
    <property type="match status" value="6"/>
</dbReference>
<dbReference type="SUPFAM" id="SSF50978">
    <property type="entry name" value="WD40 repeat-like"/>
    <property type="match status" value="1"/>
</dbReference>
<dbReference type="Proteomes" id="UP001244341">
    <property type="component" value="Chromosome 1b"/>
</dbReference>
<feature type="repeat" description="WD" evidence="5">
    <location>
        <begin position="315"/>
        <end position="356"/>
    </location>
</feature>
<dbReference type="PROSITE" id="PS50082">
    <property type="entry name" value="WD_REPEATS_2"/>
    <property type="match status" value="6"/>
</dbReference>
<reference evidence="7 8" key="1">
    <citation type="submission" date="2023-05" db="EMBL/GenBank/DDBJ databases">
        <title>A 100% complete, gapless, phased diploid assembly of the Scenedesmus obliquus UTEX 3031 genome.</title>
        <authorList>
            <person name="Biondi T.C."/>
            <person name="Hanschen E.R."/>
            <person name="Kwon T."/>
            <person name="Eng W."/>
            <person name="Kruse C.P.S."/>
            <person name="Koehler S.I."/>
            <person name="Kunde Y."/>
            <person name="Gleasner C.D."/>
            <person name="You Mak K.T."/>
            <person name="Polle J."/>
            <person name="Hovde B.T."/>
            <person name="Starkenburg S.R."/>
        </authorList>
    </citation>
    <scope>NUCLEOTIDE SEQUENCE [LARGE SCALE GENOMIC DNA]</scope>
    <source>
        <strain evidence="7 8">DOE0152z</strain>
    </source>
</reference>
<dbReference type="PROSITE" id="PS00678">
    <property type="entry name" value="WD_REPEATS_1"/>
    <property type="match status" value="4"/>
</dbReference>
<dbReference type="Pfam" id="PF08513">
    <property type="entry name" value="LisH"/>
    <property type="match status" value="1"/>
</dbReference>
<organism evidence="7 8">
    <name type="scientific">Tetradesmus obliquus</name>
    <name type="common">Green alga</name>
    <name type="synonym">Acutodesmus obliquus</name>
    <dbReference type="NCBI Taxonomy" id="3088"/>
    <lineage>
        <taxon>Eukaryota</taxon>
        <taxon>Viridiplantae</taxon>
        <taxon>Chlorophyta</taxon>
        <taxon>core chlorophytes</taxon>
        <taxon>Chlorophyceae</taxon>
        <taxon>CS clade</taxon>
        <taxon>Sphaeropleales</taxon>
        <taxon>Scenedesmaceae</taxon>
        <taxon>Tetradesmus</taxon>
    </lineage>
</organism>
<evidence type="ECO:0000313" key="7">
    <source>
        <dbReference type="EMBL" id="WIA09320.1"/>
    </source>
</evidence>
<feature type="repeat" description="WD" evidence="5">
    <location>
        <begin position="440"/>
        <end position="490"/>
    </location>
</feature>
<name>A0ABY8TK17_TETOB</name>
<dbReference type="SMART" id="SM00667">
    <property type="entry name" value="LisH"/>
    <property type="match status" value="1"/>
</dbReference>
<dbReference type="PROSITE" id="PS50896">
    <property type="entry name" value="LISH"/>
    <property type="match status" value="1"/>
</dbReference>
<dbReference type="PRINTS" id="PR00320">
    <property type="entry name" value="GPROTEINBRPT"/>
</dbReference>
<gene>
    <name evidence="7" type="ORF">OEZ85_008727</name>
</gene>